<comment type="similarity">
    <text evidence="1">Belongs to the short-chain dehydrogenases/reductases (SDR) family.</text>
</comment>
<protein>
    <submittedName>
        <fullName evidence="3">Short-chain dehydrogenase/reductase SDR</fullName>
    </submittedName>
</protein>
<accession>H5TCT1</accession>
<dbReference type="EMBL" id="BAET01000021">
    <property type="protein sequence ID" value="GAB56108.1"/>
    <property type="molecule type" value="Genomic_DNA"/>
</dbReference>
<dbReference type="InterPro" id="IPR002347">
    <property type="entry name" value="SDR_fam"/>
</dbReference>
<dbReference type="AlphaFoldDB" id="H5TCT1"/>
<dbReference type="InterPro" id="IPR036291">
    <property type="entry name" value="NAD(P)-bd_dom_sf"/>
</dbReference>
<dbReference type="Gene3D" id="3.40.50.720">
    <property type="entry name" value="NAD(P)-binding Rossmann-like Domain"/>
    <property type="match status" value="1"/>
</dbReference>
<dbReference type="PANTHER" id="PTHR44196">
    <property type="entry name" value="DEHYDROGENASE/REDUCTASE SDR FAMILY MEMBER 7B"/>
    <property type="match status" value="1"/>
</dbReference>
<dbReference type="Pfam" id="PF00106">
    <property type="entry name" value="adh_short"/>
    <property type="match status" value="1"/>
</dbReference>
<dbReference type="SUPFAM" id="SSF51735">
    <property type="entry name" value="NAD(P)-binding Rossmann-fold domains"/>
    <property type="match status" value="1"/>
</dbReference>
<dbReference type="GO" id="GO:0016020">
    <property type="term" value="C:membrane"/>
    <property type="evidence" value="ECO:0007669"/>
    <property type="project" value="TreeGrafter"/>
</dbReference>
<evidence type="ECO:0000313" key="4">
    <source>
        <dbReference type="Proteomes" id="UP000053586"/>
    </source>
</evidence>
<dbReference type="PANTHER" id="PTHR44196:SF1">
    <property type="entry name" value="DEHYDROGENASE_REDUCTASE SDR FAMILY MEMBER 7B"/>
    <property type="match status" value="1"/>
</dbReference>
<comment type="caution">
    <text evidence="3">The sequence shown here is derived from an EMBL/GenBank/DDBJ whole genome shotgun (WGS) entry which is preliminary data.</text>
</comment>
<sequence>MATILITGATSGLGEALLKEACANGHAVIACGRNQDKLNELQNIGNVTTIKFDASDEAATTKALAGVKCDIAVLNAGTCEYVDINNIEPDMFRRVFDINVFGSINVASALLPSLQKGNKLVFVDSMARLLPFTRSQAYGASKAALHYACKSFEVDLKSKGIAVQSMSPGFVKTPLTEKNDFPMPMAITAEQAAQYMLKGILSNKSAVYFPRRFGTIIRFLNFLPEAVQHKICISMRSSLERGSSTDRESNQ</sequence>
<dbReference type="STRING" id="56804.BAE46_10800"/>
<dbReference type="Proteomes" id="UP000053586">
    <property type="component" value="Unassembled WGS sequence"/>
</dbReference>
<name>H5TCT1_9ALTE</name>
<gene>
    <name evidence="3" type="ORF">GPUN_1993</name>
</gene>
<reference evidence="3 4" key="1">
    <citation type="journal article" date="2012" name="J. Bacteriol.">
        <title>Genome sequence of proteorhodopsin-containing sea ice bacterium Glaciecola punicea ACAM 611T.</title>
        <authorList>
            <person name="Qin Q.-L."/>
            <person name="Xie B.-B."/>
            <person name="Shu Y.-L."/>
            <person name="Rong J.-C."/>
            <person name="Zhao D.-L."/>
            <person name="Zhang X.-Y."/>
            <person name="Chen X.-L."/>
            <person name="Zhou B.-C."/>
            <person name="Zhanga Y.-Z."/>
        </authorList>
    </citation>
    <scope>NUCLEOTIDE SEQUENCE [LARGE SCALE GENOMIC DNA]</scope>
    <source>
        <strain evidence="3 4">ACAM 611</strain>
    </source>
</reference>
<evidence type="ECO:0000256" key="2">
    <source>
        <dbReference type="ARBA" id="ARBA00023002"/>
    </source>
</evidence>
<proteinExistence type="inferred from homology"/>
<keyword evidence="2" id="KW-0560">Oxidoreductase</keyword>
<dbReference type="PRINTS" id="PR00081">
    <property type="entry name" value="GDHRDH"/>
</dbReference>
<reference evidence="3 4" key="2">
    <citation type="journal article" date="2017" name="Antonie Van Leeuwenhoek">
        <title>Rhizobium rhizosphaerae sp. nov., a novel species isolated from rice rhizosphere.</title>
        <authorList>
            <person name="Zhao J.J."/>
            <person name="Zhang J."/>
            <person name="Zhang R.J."/>
            <person name="Zhang C.W."/>
            <person name="Yin H.Q."/>
            <person name="Zhang X.X."/>
        </authorList>
    </citation>
    <scope>NUCLEOTIDE SEQUENCE [LARGE SCALE GENOMIC DNA]</scope>
    <source>
        <strain evidence="3 4">ACAM 611</strain>
    </source>
</reference>
<organism evidence="3 4">
    <name type="scientific">Glaciecola punicea ACAM 611</name>
    <dbReference type="NCBI Taxonomy" id="1121923"/>
    <lineage>
        <taxon>Bacteria</taxon>
        <taxon>Pseudomonadati</taxon>
        <taxon>Pseudomonadota</taxon>
        <taxon>Gammaproteobacteria</taxon>
        <taxon>Alteromonadales</taxon>
        <taxon>Alteromonadaceae</taxon>
        <taxon>Glaciecola</taxon>
    </lineage>
</organism>
<evidence type="ECO:0000313" key="3">
    <source>
        <dbReference type="EMBL" id="GAB56108.1"/>
    </source>
</evidence>
<evidence type="ECO:0000256" key="1">
    <source>
        <dbReference type="ARBA" id="ARBA00006484"/>
    </source>
</evidence>
<dbReference type="RefSeq" id="WP_006005913.1">
    <property type="nucleotide sequence ID" value="NZ_BAET01000021.1"/>
</dbReference>
<dbReference type="eggNOG" id="COG0300">
    <property type="taxonomic scope" value="Bacteria"/>
</dbReference>
<dbReference type="GO" id="GO:0016491">
    <property type="term" value="F:oxidoreductase activity"/>
    <property type="evidence" value="ECO:0007669"/>
    <property type="project" value="UniProtKB-KW"/>
</dbReference>
<dbReference type="OrthoDB" id="335726at2"/>
<keyword evidence="4" id="KW-1185">Reference proteome</keyword>